<evidence type="ECO:0000256" key="8">
    <source>
        <dbReference type="PIRSR" id="PIRSR001434-2"/>
    </source>
</evidence>
<evidence type="ECO:0000256" key="9">
    <source>
        <dbReference type="RuleBase" id="RU362118"/>
    </source>
</evidence>
<dbReference type="GO" id="GO:0019346">
    <property type="term" value="P:transsulfuration"/>
    <property type="evidence" value="ECO:0007669"/>
    <property type="project" value="InterPro"/>
</dbReference>
<keyword evidence="3 8" id="KW-0663">Pyridoxal phosphate</keyword>
<dbReference type="EMBL" id="CP049865">
    <property type="protein sequence ID" value="QIK71581.1"/>
    <property type="molecule type" value="Genomic_DNA"/>
</dbReference>
<comment type="similarity">
    <text evidence="2 9">Belongs to the trans-sulfuration enzymes family.</text>
</comment>
<dbReference type="InterPro" id="IPR015424">
    <property type="entry name" value="PyrdxlP-dep_Trfase"/>
</dbReference>
<evidence type="ECO:0000256" key="3">
    <source>
        <dbReference type="ARBA" id="ARBA00022898"/>
    </source>
</evidence>
<comment type="cofactor">
    <cofactor evidence="1 9">
        <name>pyridoxal 5'-phosphate</name>
        <dbReference type="ChEBI" id="CHEBI:597326"/>
    </cofactor>
</comment>
<dbReference type="Gene3D" id="3.90.1150.10">
    <property type="entry name" value="Aspartate Aminotransferase, domain 1"/>
    <property type="match status" value="1"/>
</dbReference>
<dbReference type="PROSITE" id="PS00868">
    <property type="entry name" value="CYS_MET_METAB_PP"/>
    <property type="match status" value="1"/>
</dbReference>
<dbReference type="KEGG" id="prv:G7070_03945"/>
<protein>
    <recommendedName>
        <fullName evidence="4">homocysteine desulfhydrase</fullName>
        <ecNumber evidence="4">4.4.1.2</ecNumber>
    </recommendedName>
    <alternativeName>
        <fullName evidence="5">Homocysteine desulfhydrase</fullName>
    </alternativeName>
</protein>
<name>A0A6G7Y4M8_9ACTN</name>
<dbReference type="FunFam" id="3.90.1150.10:FF:000033">
    <property type="entry name" value="Cystathionine gamma-synthase"/>
    <property type="match status" value="1"/>
</dbReference>
<evidence type="ECO:0000313" key="11">
    <source>
        <dbReference type="Proteomes" id="UP000501058"/>
    </source>
</evidence>
<dbReference type="EC" id="4.4.1.2" evidence="4"/>
<keyword evidence="10" id="KW-0808">Transferase</keyword>
<dbReference type="PIRSF" id="PIRSF001434">
    <property type="entry name" value="CGS"/>
    <property type="match status" value="1"/>
</dbReference>
<evidence type="ECO:0000256" key="7">
    <source>
        <dbReference type="ARBA" id="ARBA00052699"/>
    </source>
</evidence>
<dbReference type="AlphaFoldDB" id="A0A6G7Y4M8"/>
<gene>
    <name evidence="10" type="primary">metB</name>
    <name evidence="10" type="ORF">G7070_03945</name>
</gene>
<dbReference type="CDD" id="cd00614">
    <property type="entry name" value="CGS_like"/>
    <property type="match status" value="1"/>
</dbReference>
<sequence>MERARQTAAVRSGIETDAAHGAVVPPVYLSTNYSFAGLRQPREFDYSRSGNPTRSTLAAALAELDGAAGAVVTSSGMGAITATLAALVAPGDVVVAPHDAYGGTWRLLDALARKGAFVLELLDLTAPDAAARIAALDPALVWVETPSNPLLGITDVAALAAATHAADGVLVVDNTFCSPLVQRPLALGADVAVQSSTKYLNGHSDVIGGVITAADADLAEQLGWWANCLGLTGSAFDSYLTLRGVRTLPVRMRQHLENAAAVVAALQGHPGVERLHYPGLPDHPGHAIAARQMEGFGAIVSLEVVGGEPGVAAFLSALENFSLAESLGGVESLVCHPGTMTHAAMPPEVQEAAGLRPGLVRLSVGIEHPDDLIADLLAGLGRAGAAAS</sequence>
<evidence type="ECO:0000256" key="6">
    <source>
        <dbReference type="ARBA" id="ARBA00048780"/>
    </source>
</evidence>
<dbReference type="RefSeq" id="WP_166232122.1">
    <property type="nucleotide sequence ID" value="NZ_CP049865.1"/>
</dbReference>
<dbReference type="InterPro" id="IPR015421">
    <property type="entry name" value="PyrdxlP-dep_Trfase_major"/>
</dbReference>
<dbReference type="Gene3D" id="3.40.640.10">
    <property type="entry name" value="Type I PLP-dependent aspartate aminotransferase-like (Major domain)"/>
    <property type="match status" value="1"/>
</dbReference>
<organism evidence="10 11">
    <name type="scientific">Propioniciclava coleopterorum</name>
    <dbReference type="NCBI Taxonomy" id="2714937"/>
    <lineage>
        <taxon>Bacteria</taxon>
        <taxon>Bacillati</taxon>
        <taxon>Actinomycetota</taxon>
        <taxon>Actinomycetes</taxon>
        <taxon>Propionibacteriales</taxon>
        <taxon>Propionibacteriaceae</taxon>
        <taxon>Propioniciclava</taxon>
    </lineage>
</organism>
<keyword evidence="11" id="KW-1185">Reference proteome</keyword>
<dbReference type="InterPro" id="IPR011821">
    <property type="entry name" value="O_succ_thio_ly"/>
</dbReference>
<evidence type="ECO:0000256" key="1">
    <source>
        <dbReference type="ARBA" id="ARBA00001933"/>
    </source>
</evidence>
<dbReference type="Proteomes" id="UP000501058">
    <property type="component" value="Chromosome"/>
</dbReference>
<dbReference type="GO" id="GO:0005737">
    <property type="term" value="C:cytoplasm"/>
    <property type="evidence" value="ECO:0007669"/>
    <property type="project" value="TreeGrafter"/>
</dbReference>
<dbReference type="GO" id="GO:0019343">
    <property type="term" value="P:cysteine biosynthetic process via cystathionine"/>
    <property type="evidence" value="ECO:0007669"/>
    <property type="project" value="TreeGrafter"/>
</dbReference>
<evidence type="ECO:0000313" key="10">
    <source>
        <dbReference type="EMBL" id="QIK71581.1"/>
    </source>
</evidence>
<dbReference type="GO" id="GO:0018826">
    <property type="term" value="F:methionine gamma-lyase activity"/>
    <property type="evidence" value="ECO:0007669"/>
    <property type="project" value="UniProtKB-EC"/>
</dbReference>
<dbReference type="GO" id="GO:0009086">
    <property type="term" value="P:methionine biosynthetic process"/>
    <property type="evidence" value="ECO:0007669"/>
    <property type="project" value="UniProtKB-ARBA"/>
</dbReference>
<dbReference type="NCBIfam" id="TIGR02080">
    <property type="entry name" value="O_succ_thio_ly"/>
    <property type="match status" value="1"/>
</dbReference>
<evidence type="ECO:0000256" key="2">
    <source>
        <dbReference type="ARBA" id="ARBA00009077"/>
    </source>
</evidence>
<dbReference type="InterPro" id="IPR000277">
    <property type="entry name" value="Cys/Met-Metab_PyrdxlP-dep_enz"/>
</dbReference>
<dbReference type="GO" id="GO:0004123">
    <property type="term" value="F:cystathionine gamma-lyase activity"/>
    <property type="evidence" value="ECO:0007669"/>
    <property type="project" value="TreeGrafter"/>
</dbReference>
<comment type="catalytic activity">
    <reaction evidence="6">
        <text>L-homocysteine + H2O = 2-oxobutanoate + hydrogen sulfide + NH4(+) + H(+)</text>
        <dbReference type="Rhea" id="RHEA:14501"/>
        <dbReference type="ChEBI" id="CHEBI:15377"/>
        <dbReference type="ChEBI" id="CHEBI:15378"/>
        <dbReference type="ChEBI" id="CHEBI:16763"/>
        <dbReference type="ChEBI" id="CHEBI:28938"/>
        <dbReference type="ChEBI" id="CHEBI:29919"/>
        <dbReference type="ChEBI" id="CHEBI:58199"/>
        <dbReference type="EC" id="4.4.1.2"/>
    </reaction>
    <physiologicalReaction direction="left-to-right" evidence="6">
        <dbReference type="Rhea" id="RHEA:14502"/>
    </physiologicalReaction>
</comment>
<dbReference type="PANTHER" id="PTHR11808:SF75">
    <property type="entry name" value="CYSTATHIONINE GAMMA-SYNTHASE"/>
    <property type="match status" value="1"/>
</dbReference>
<dbReference type="FunFam" id="3.40.640.10:FF:000046">
    <property type="entry name" value="Cystathionine gamma-lyase"/>
    <property type="match status" value="1"/>
</dbReference>
<dbReference type="InterPro" id="IPR015422">
    <property type="entry name" value="PyrdxlP-dep_Trfase_small"/>
</dbReference>
<dbReference type="SUPFAM" id="SSF53383">
    <property type="entry name" value="PLP-dependent transferases"/>
    <property type="match status" value="1"/>
</dbReference>
<accession>A0A6G7Y4M8</accession>
<dbReference type="InterPro" id="IPR054542">
    <property type="entry name" value="Cys_met_metab_PP"/>
</dbReference>
<comment type="catalytic activity">
    <reaction evidence="7">
        <text>L-methionine + H2O = methanethiol + 2-oxobutanoate + NH4(+)</text>
        <dbReference type="Rhea" id="RHEA:23800"/>
        <dbReference type="ChEBI" id="CHEBI:15377"/>
        <dbReference type="ChEBI" id="CHEBI:16007"/>
        <dbReference type="ChEBI" id="CHEBI:16763"/>
        <dbReference type="ChEBI" id="CHEBI:28938"/>
        <dbReference type="ChEBI" id="CHEBI:57844"/>
        <dbReference type="EC" id="4.4.1.11"/>
    </reaction>
    <physiologicalReaction direction="left-to-right" evidence="7">
        <dbReference type="Rhea" id="RHEA:23801"/>
    </physiologicalReaction>
</comment>
<dbReference type="Pfam" id="PF01053">
    <property type="entry name" value="Cys_Met_Meta_PP"/>
    <property type="match status" value="1"/>
</dbReference>
<proteinExistence type="inferred from homology"/>
<dbReference type="PANTHER" id="PTHR11808">
    <property type="entry name" value="TRANS-SULFURATION ENZYME FAMILY MEMBER"/>
    <property type="match status" value="1"/>
</dbReference>
<dbReference type="GO" id="GO:0047982">
    <property type="term" value="F:homocysteine desulfhydrase activity"/>
    <property type="evidence" value="ECO:0007669"/>
    <property type="project" value="UniProtKB-EC"/>
</dbReference>
<reference evidence="10 11" key="1">
    <citation type="submission" date="2020-03" db="EMBL/GenBank/DDBJ databases">
        <title>Propioniciclava sp. nov., isolated from Hydrophilus acuminatus.</title>
        <authorList>
            <person name="Hyun D.-W."/>
            <person name="Bae J.-W."/>
        </authorList>
    </citation>
    <scope>NUCLEOTIDE SEQUENCE [LARGE SCALE GENOMIC DNA]</scope>
    <source>
        <strain evidence="10 11">HDW11</strain>
    </source>
</reference>
<evidence type="ECO:0000256" key="5">
    <source>
        <dbReference type="ARBA" id="ARBA00047199"/>
    </source>
</evidence>
<evidence type="ECO:0000256" key="4">
    <source>
        <dbReference type="ARBA" id="ARBA00047175"/>
    </source>
</evidence>
<dbReference type="GO" id="GO:0003962">
    <property type="term" value="F:cystathionine gamma-synthase activity"/>
    <property type="evidence" value="ECO:0007669"/>
    <property type="project" value="TreeGrafter"/>
</dbReference>
<feature type="modified residue" description="N6-(pyridoxal phosphate)lysine" evidence="8">
    <location>
        <position position="198"/>
    </location>
</feature>
<dbReference type="GO" id="GO:0030170">
    <property type="term" value="F:pyridoxal phosphate binding"/>
    <property type="evidence" value="ECO:0007669"/>
    <property type="project" value="InterPro"/>
</dbReference>